<gene>
    <name evidence="2" type="ORF">SAMN05216552_1014113</name>
</gene>
<dbReference type="Gene3D" id="3.40.630.30">
    <property type="match status" value="1"/>
</dbReference>
<sequence length="373" mass="42852">MPNPSPSVQPAGAAIVTTCERGVDTDRVGPALERLYGNVYATVHNFTLESGLDDCYTYTVRRGEELLTLLVFRLRKRRAEVLNEVIALGTEEIDAFARHVFAHCAEVDVVACRAVETPRYRGPYPCQQYDYLEDSMLMLPSSVAAYSESLSKNTRRSIKRQERDAQNELQGYAFQALDPEHFTDEQVREVIGLNHERMAGKNKQSGFDDAAERRLVALARASGLLGVITVDGKVCAGTLACRAGDNYFLLVLAHRNAYNQYGIGFLCCYHTICACIERGGNELHFLWGRYDYKRSFLGQWRNLDRVLLYRSRWAALRHAGLAWRAWRQARQRRLMLWLRERSHEPTPLFSMAFAVLQRLRGWRHQWRQRSLMP</sequence>
<accession>A0A1I7K2V5</accession>
<feature type="domain" description="BioF2-like acetyltransferase" evidence="1">
    <location>
        <begin position="152"/>
        <end position="294"/>
    </location>
</feature>
<dbReference type="InterPro" id="IPR038740">
    <property type="entry name" value="BioF2-like_GNAT_dom"/>
</dbReference>
<dbReference type="SUPFAM" id="SSF55729">
    <property type="entry name" value="Acyl-CoA N-acyltransferases (Nat)"/>
    <property type="match status" value="1"/>
</dbReference>
<dbReference type="Proteomes" id="UP000199391">
    <property type="component" value="Unassembled WGS sequence"/>
</dbReference>
<reference evidence="3" key="1">
    <citation type="submission" date="2016-10" db="EMBL/GenBank/DDBJ databases">
        <authorList>
            <person name="Varghese N."/>
            <person name="Submissions S."/>
        </authorList>
    </citation>
    <scope>NUCLEOTIDE SEQUENCE [LARGE SCALE GENOMIC DNA]</scope>
    <source>
        <strain evidence="3">CGMCC 1.11014</strain>
    </source>
</reference>
<protein>
    <submittedName>
        <fullName evidence="2">Acetyltransferase (GNAT) domain-containing protein</fullName>
    </submittedName>
</protein>
<dbReference type="InterPro" id="IPR016181">
    <property type="entry name" value="Acyl_CoA_acyltransferase"/>
</dbReference>
<keyword evidence="3" id="KW-1185">Reference proteome</keyword>
<organism evidence="2 3">
    <name type="scientific">Pseudoduganella namucuonensis</name>
    <dbReference type="NCBI Taxonomy" id="1035707"/>
    <lineage>
        <taxon>Bacteria</taxon>
        <taxon>Pseudomonadati</taxon>
        <taxon>Pseudomonadota</taxon>
        <taxon>Betaproteobacteria</taxon>
        <taxon>Burkholderiales</taxon>
        <taxon>Oxalobacteraceae</taxon>
        <taxon>Telluria group</taxon>
        <taxon>Pseudoduganella</taxon>
    </lineage>
</organism>
<evidence type="ECO:0000259" key="1">
    <source>
        <dbReference type="Pfam" id="PF13480"/>
    </source>
</evidence>
<evidence type="ECO:0000313" key="2">
    <source>
        <dbReference type="EMBL" id="SFU91710.1"/>
    </source>
</evidence>
<dbReference type="STRING" id="1035707.SAMN05216552_1014113"/>
<dbReference type="EMBL" id="FPBO01000014">
    <property type="protein sequence ID" value="SFU91710.1"/>
    <property type="molecule type" value="Genomic_DNA"/>
</dbReference>
<dbReference type="AlphaFoldDB" id="A0A1I7K2V5"/>
<dbReference type="Pfam" id="PF13480">
    <property type="entry name" value="Acetyltransf_6"/>
    <property type="match status" value="1"/>
</dbReference>
<keyword evidence="2" id="KW-0808">Transferase</keyword>
<dbReference type="GO" id="GO:0016740">
    <property type="term" value="F:transferase activity"/>
    <property type="evidence" value="ECO:0007669"/>
    <property type="project" value="UniProtKB-KW"/>
</dbReference>
<dbReference type="RefSeq" id="WP_093556622.1">
    <property type="nucleotide sequence ID" value="NZ_FPBO01000014.1"/>
</dbReference>
<proteinExistence type="predicted"/>
<name>A0A1I7K2V5_9BURK</name>
<evidence type="ECO:0000313" key="3">
    <source>
        <dbReference type="Proteomes" id="UP000199391"/>
    </source>
</evidence>
<dbReference type="OrthoDB" id="8767993at2"/>